<accession>A0ABD1BQF5</accession>
<dbReference type="SUPFAM" id="SSF49879">
    <property type="entry name" value="SMAD/FHA domain"/>
    <property type="match status" value="1"/>
</dbReference>
<dbReference type="InterPro" id="IPR002716">
    <property type="entry name" value="PIN_dom"/>
</dbReference>
<keyword evidence="4" id="KW-1185">Reference proteome</keyword>
<dbReference type="Pfam" id="PF00498">
    <property type="entry name" value="FHA"/>
    <property type="match status" value="1"/>
</dbReference>
<feature type="region of interest" description="Disordered" evidence="1">
    <location>
        <begin position="1032"/>
        <end position="1086"/>
    </location>
</feature>
<protein>
    <submittedName>
        <fullName evidence="3">FHA domain-containing protein PS1</fullName>
    </submittedName>
</protein>
<dbReference type="CDD" id="cd09880">
    <property type="entry name" value="PIN_Smg5-6-like"/>
    <property type="match status" value="1"/>
</dbReference>
<dbReference type="Proteomes" id="UP001558713">
    <property type="component" value="Unassembled WGS sequence"/>
</dbReference>
<feature type="region of interest" description="Disordered" evidence="1">
    <location>
        <begin position="773"/>
        <end position="816"/>
    </location>
</feature>
<dbReference type="SMART" id="SM00240">
    <property type="entry name" value="FHA"/>
    <property type="match status" value="1"/>
</dbReference>
<feature type="compositionally biased region" description="Polar residues" evidence="1">
    <location>
        <begin position="838"/>
        <end position="848"/>
    </location>
</feature>
<dbReference type="PANTHER" id="PTHR22593">
    <property type="entry name" value="TRANSMEMBRANE PROTEIN 18"/>
    <property type="match status" value="1"/>
</dbReference>
<feature type="region of interest" description="Disordered" evidence="1">
    <location>
        <begin position="834"/>
        <end position="857"/>
    </location>
</feature>
<evidence type="ECO:0000313" key="4">
    <source>
        <dbReference type="Proteomes" id="UP001558713"/>
    </source>
</evidence>
<organism evidence="3 4">
    <name type="scientific">Cardamine amara subsp. amara</name>
    <dbReference type="NCBI Taxonomy" id="228776"/>
    <lineage>
        <taxon>Eukaryota</taxon>
        <taxon>Viridiplantae</taxon>
        <taxon>Streptophyta</taxon>
        <taxon>Embryophyta</taxon>
        <taxon>Tracheophyta</taxon>
        <taxon>Spermatophyta</taxon>
        <taxon>Magnoliopsida</taxon>
        <taxon>eudicotyledons</taxon>
        <taxon>Gunneridae</taxon>
        <taxon>Pentapetalae</taxon>
        <taxon>rosids</taxon>
        <taxon>malvids</taxon>
        <taxon>Brassicales</taxon>
        <taxon>Brassicaceae</taxon>
        <taxon>Cardamineae</taxon>
        <taxon>Cardamine</taxon>
    </lineage>
</organism>
<dbReference type="EMBL" id="JBANAX010000182">
    <property type="protein sequence ID" value="KAL1219439.1"/>
    <property type="molecule type" value="Genomic_DNA"/>
</dbReference>
<dbReference type="Pfam" id="PF13638">
    <property type="entry name" value="PIN_4"/>
    <property type="match status" value="1"/>
</dbReference>
<feature type="region of interest" description="Disordered" evidence="1">
    <location>
        <begin position="185"/>
        <end position="215"/>
    </location>
</feature>
<feature type="region of interest" description="Disordered" evidence="1">
    <location>
        <begin position="246"/>
        <end position="278"/>
    </location>
</feature>
<sequence>MEFKEEKLTEEQQVREKMIPVFTVLKNGAILKNIFVVNSRDFSSPERNGSTVSDDNEVEETLVVGRHPDCDILLTHPSISRFHLEIRSIPSLQKLFVTDLSSVHGTWVTDQRVEPHACVEVNEGDVIRIGGSTRIYRLHWIPLSRAYDIENPFVSPLDVSIVMEQEEENRVLDAENLEVAHQSLANTASGDDGDVHFDETSEGTRSSVPSEDEDTYVTTRETLLMEQEEEDKMLEAETLEVAHQSLANTGSGDDGDQHLDETSKGTGSSVPSEDEDSYVTTREMLLPVASPSVLTLARDSIKTQKLQSNEDLQTSPKWDLDVVEAATEKPSSSCSPSKQQSGSYLEGLGCSELEVVVEADECDVRGDGGLHLNVMSERIESAVPNEDDDPYPVAKKTSSLPLPRDSTETEKLQFIEDVQDSPELAISILEAIAENPSSGYSPSKEQIDGFFETSGCSVFELASQVEILSFCREFSAETEFVPKEVMEASNEPLTKTETESLMRGPHLNVMSDRMVSIVSNEDEDSYLAAKETSSLPLPRDSVEAETLWLTEDVQASPELSINSLEANTENPSSGCSPDKGQIDGCFDAFELAAEVEILSLHREVSGETDFVTKQVMEASAEPLTKADIRSHEDNGETEVSRQVIAVSPNSYSQVESPLEILTEVQGLIGSEFQQQKTNGETKVGSGQASAESDCLFAGNERLLRINTEDIQSLCSSWQLLPEGEVRVPSEVKSEVNPVGDQNQKSGMTIETDKIFDEGSSSCLSEDLKQSSIQSFLSTPNQKSNTESSVGPGRSKESYSQSEIEGEENTDKWSPIPSTLAAETFEDTKYNEELPFDGTESQENQTPQTHAGRDGVLSKIDSSSTCNIWSRRGKAASVLQIRTNKSEGKQKQIGNRPKDQLHRKQVLSDKSISLTVHHSAVLEPEIFTPDKENLTPRSHMLKRLHDVGDVKDSKSSSKLSGKSSLSKIHFSSAFATSEAFSEPEIFTPDKENLTPNSHMLKRLREFGDIKETKSSSSKATRKPFFHVEERVMAEQKPDLHSMSSTSKVKKHEPVALKKKAERAPFQPLLEKSSSQSQSSYTEPSSIASARNNISRGIRSSSLLSDGKNKMKWTIVLDTSSLLDKESRKPLHLLQGLKGTHMVLPRTVLRELNEVKRARSLLFRRRTEIASSALDWIEECKVNTKWWIQVQSPSEETKAIAPTPPVTPQSNDSATFPFSFHWSNNAPEIDSPTSVDQVLECALLYRNRNRDEKLVLLSNDVTLKIKAMAEGVICETAHEFYESLVNPFSERFMWTESAARGRTWSHLDDVVLRERYNYRACGKKSTYNGGGRGENGAAAKGLKLILLHNSHYGHTH</sequence>
<dbReference type="Gene3D" id="3.40.50.1010">
    <property type="entry name" value="5'-nuclease"/>
    <property type="match status" value="1"/>
</dbReference>
<evidence type="ECO:0000256" key="1">
    <source>
        <dbReference type="SAM" id="MobiDB-lite"/>
    </source>
</evidence>
<name>A0ABD1BQF5_CARAN</name>
<dbReference type="InterPro" id="IPR008984">
    <property type="entry name" value="SMAD_FHA_dom_sf"/>
</dbReference>
<dbReference type="InterPro" id="IPR000253">
    <property type="entry name" value="FHA_dom"/>
</dbReference>
<feature type="region of interest" description="Disordered" evidence="1">
    <location>
        <begin position="383"/>
        <end position="407"/>
    </location>
</feature>
<comment type="caution">
    <text evidence="3">The sequence shown here is derived from an EMBL/GenBank/DDBJ whole genome shotgun (WGS) entry which is preliminary data.</text>
</comment>
<reference evidence="3 4" key="1">
    <citation type="submission" date="2024-04" db="EMBL/GenBank/DDBJ databases">
        <title>Genome assembly C_amara_ONT_v2.</title>
        <authorList>
            <person name="Yant L."/>
            <person name="Moore C."/>
            <person name="Slenker M."/>
        </authorList>
    </citation>
    <scope>NUCLEOTIDE SEQUENCE [LARGE SCALE GENOMIC DNA]</scope>
    <source>
        <tissue evidence="3">Leaf</tissue>
    </source>
</reference>
<proteinExistence type="predicted"/>
<feature type="domain" description="FHA" evidence="2">
    <location>
        <begin position="62"/>
        <end position="113"/>
    </location>
</feature>
<dbReference type="CDD" id="cd22691">
    <property type="entry name" value="FHA_PS1-like"/>
    <property type="match status" value="1"/>
</dbReference>
<feature type="compositionally biased region" description="Polar residues" evidence="1">
    <location>
        <begin position="773"/>
        <end position="788"/>
    </location>
</feature>
<dbReference type="PROSITE" id="PS50006">
    <property type="entry name" value="FHA_DOMAIN"/>
    <property type="match status" value="1"/>
</dbReference>
<evidence type="ECO:0000259" key="2">
    <source>
        <dbReference type="PROSITE" id="PS50006"/>
    </source>
</evidence>
<dbReference type="PANTHER" id="PTHR22593:SF8">
    <property type="entry name" value="FHA DOMAIN-CONTAINING PROTEIN PS1"/>
    <property type="match status" value="1"/>
</dbReference>
<evidence type="ECO:0000313" key="3">
    <source>
        <dbReference type="EMBL" id="KAL1219439.1"/>
    </source>
</evidence>
<gene>
    <name evidence="3" type="ORF">V5N11_015480</name>
</gene>
<dbReference type="Gene3D" id="2.60.200.20">
    <property type="match status" value="1"/>
</dbReference>